<feature type="compositionally biased region" description="Polar residues" evidence="3">
    <location>
        <begin position="391"/>
        <end position="402"/>
    </location>
</feature>
<evidence type="ECO:0000313" key="6">
    <source>
        <dbReference type="Proteomes" id="UP001149079"/>
    </source>
</evidence>
<keyword evidence="6" id="KW-1185">Reference proteome</keyword>
<gene>
    <name evidence="5" type="ORF">N7515_009211</name>
</gene>
<dbReference type="GO" id="GO:0005634">
    <property type="term" value="C:nucleus"/>
    <property type="evidence" value="ECO:0007669"/>
    <property type="project" value="UniProtKB-SubCell"/>
</dbReference>
<evidence type="ECO:0000259" key="4">
    <source>
        <dbReference type="Pfam" id="PF00730"/>
    </source>
</evidence>
<dbReference type="GO" id="GO:0003677">
    <property type="term" value="F:DNA binding"/>
    <property type="evidence" value="ECO:0007669"/>
    <property type="project" value="InterPro"/>
</dbReference>
<feature type="compositionally biased region" description="Polar residues" evidence="3">
    <location>
        <begin position="85"/>
        <end position="94"/>
    </location>
</feature>
<comment type="caution">
    <text evidence="5">The sequence shown here is derived from an EMBL/GenBank/DDBJ whole genome shotgun (WGS) entry which is preliminary data.</text>
</comment>
<sequence length="861" mass="96103">MARLSNVAVVVPLPSFDIDPLRNFDEGFFDRTVDSILSEEVSIEESHDETTDKMADNTGISSSYGNDGASDPISDDRRSKVTKSPHFSTPSATTPAEARQRKLKSSSRIRKNVTVDDLNTDDDDLPQTHSEEAIEIEPGDKPAAPIDNTNSDEKVVVENEGTTEDMIFASVDPEKQIEVLQFIASHSFMTSQSQPVRRSARLKFTGQVREIAAKAGLDEAGIDALIQLVRKTYLEDRGIPVSEDAGSAFGDEVHGEEGSRPKSSKRKRTRSSLDHPEDKEIKKNKKSQKDKHRRHSHDGVPHDELAVAVEAPVPTEVPAEVPAEGKAEVLAPVDEPMHEQDDTFDIPNMSTKATPGSPSTSSLIVDLTQSPPPEEGNTPLDVSAEAGSVDAPSTSNSEQAVSHEQKRSKRRASINESRKEKNKRKRERRKERKKRVSLGVQTGRQEESVDTEEHVVPSTPPKSPENPQRLNDNMSSSDEVQSKYFLGVHKTEVVRPRKRQRMLSSLHATSLPLETQELLKEMNLPPEFLSSDSSLTDASDCDSDWEDLSDHSSNPHVKLSPPKSPRHVSESPDINPQTPVKNVSFLVPEPIKTPQIRAPKLSPYFPRVQVDPESCLPFPPIDAPSFGLIQEQLAHDPFRLLIATIFLNRTRGGVALPVLFKVFERYPTIEAMAEAESSELVSMINCLGFQNQRARKCITLAKTWLSNPPDKRKRYRKLHYPQKLDGRNVGREECIDEEDLRVGWEIAHLRGIGAYSLDSWRIFCRDELRGKASDWKGTNATEVGFVPEWKCVLPQDKELRAYLTWMWLKEGWVWDYNTGDLTAASDKTMRAAQYGGVAREEEGNWVLETSPIKAGNGLHAD</sequence>
<feature type="region of interest" description="Disordered" evidence="3">
    <location>
        <begin position="241"/>
        <end position="483"/>
    </location>
</feature>
<dbReference type="InterPro" id="IPR045138">
    <property type="entry name" value="MeCP2/MBD4"/>
</dbReference>
<feature type="compositionally biased region" description="Basic residues" evidence="3">
    <location>
        <begin position="101"/>
        <end position="111"/>
    </location>
</feature>
<feature type="compositionally biased region" description="Basic and acidic residues" evidence="3">
    <location>
        <begin position="44"/>
        <end position="55"/>
    </location>
</feature>
<evidence type="ECO:0000256" key="3">
    <source>
        <dbReference type="SAM" id="MobiDB-lite"/>
    </source>
</evidence>
<proteinExistence type="predicted"/>
<dbReference type="Gene3D" id="1.10.340.30">
    <property type="entry name" value="Hypothetical protein, domain 2"/>
    <property type="match status" value="1"/>
</dbReference>
<dbReference type="AlphaFoldDB" id="A0A9W9KVT7"/>
<protein>
    <recommendedName>
        <fullName evidence="4">HhH-GPD domain-containing protein</fullName>
    </recommendedName>
</protein>
<keyword evidence="2" id="KW-0539">Nucleus</keyword>
<evidence type="ECO:0000256" key="2">
    <source>
        <dbReference type="ARBA" id="ARBA00023242"/>
    </source>
</evidence>
<dbReference type="SUPFAM" id="SSF48150">
    <property type="entry name" value="DNA-glycosylase"/>
    <property type="match status" value="1"/>
</dbReference>
<feature type="region of interest" description="Disordered" evidence="3">
    <location>
        <begin position="529"/>
        <end position="580"/>
    </location>
</feature>
<reference evidence="5" key="2">
    <citation type="journal article" date="2023" name="IMA Fungus">
        <title>Comparative genomic study of the Penicillium genus elucidates a diverse pangenome and 15 lateral gene transfer events.</title>
        <authorList>
            <person name="Petersen C."/>
            <person name="Sorensen T."/>
            <person name="Nielsen M.R."/>
            <person name="Sondergaard T.E."/>
            <person name="Sorensen J.L."/>
            <person name="Fitzpatrick D.A."/>
            <person name="Frisvad J.C."/>
            <person name="Nielsen K.L."/>
        </authorList>
    </citation>
    <scope>NUCLEOTIDE SEQUENCE</scope>
    <source>
        <strain evidence="5">IBT 22155</strain>
    </source>
</reference>
<feature type="compositionally biased region" description="Basic residues" evidence="3">
    <location>
        <begin position="282"/>
        <end position="296"/>
    </location>
</feature>
<feature type="compositionally biased region" description="Low complexity" evidence="3">
    <location>
        <begin position="306"/>
        <end position="324"/>
    </location>
</feature>
<dbReference type="OrthoDB" id="10265068at2759"/>
<evidence type="ECO:0000313" key="5">
    <source>
        <dbReference type="EMBL" id="KAJ5121250.1"/>
    </source>
</evidence>
<dbReference type="PANTHER" id="PTHR15074:SF0">
    <property type="entry name" value="METHYL-CPG-BINDING DOMAIN PROTEIN 4-LIKE PROTEIN"/>
    <property type="match status" value="1"/>
</dbReference>
<feature type="compositionally biased region" description="Basic and acidic residues" evidence="3">
    <location>
        <begin position="444"/>
        <end position="455"/>
    </location>
</feature>
<feature type="compositionally biased region" description="Polar residues" evidence="3">
    <location>
        <begin position="465"/>
        <end position="479"/>
    </location>
</feature>
<dbReference type="RefSeq" id="XP_056517754.1">
    <property type="nucleotide sequence ID" value="XM_056669955.1"/>
</dbReference>
<reference evidence="5" key="1">
    <citation type="submission" date="2022-11" db="EMBL/GenBank/DDBJ databases">
        <authorList>
            <person name="Petersen C."/>
        </authorList>
    </citation>
    <scope>NUCLEOTIDE SEQUENCE</scope>
    <source>
        <strain evidence="5">IBT 22155</strain>
    </source>
</reference>
<dbReference type="GO" id="GO:0006285">
    <property type="term" value="P:base-excision repair, AP site formation"/>
    <property type="evidence" value="ECO:0007669"/>
    <property type="project" value="UniProtKB-ARBA"/>
</dbReference>
<feature type="domain" description="HhH-GPD" evidence="4">
    <location>
        <begin position="642"/>
        <end position="716"/>
    </location>
</feature>
<organism evidence="5 6">
    <name type="scientific">Penicillium bovifimosum</name>
    <dbReference type="NCBI Taxonomy" id="126998"/>
    <lineage>
        <taxon>Eukaryota</taxon>
        <taxon>Fungi</taxon>
        <taxon>Dikarya</taxon>
        <taxon>Ascomycota</taxon>
        <taxon>Pezizomycotina</taxon>
        <taxon>Eurotiomycetes</taxon>
        <taxon>Eurotiomycetidae</taxon>
        <taxon>Eurotiales</taxon>
        <taxon>Aspergillaceae</taxon>
        <taxon>Penicillium</taxon>
    </lineage>
</organism>
<feature type="compositionally biased region" description="Basic and acidic residues" evidence="3">
    <location>
        <begin position="251"/>
        <end position="260"/>
    </location>
</feature>
<dbReference type="InterPro" id="IPR003265">
    <property type="entry name" value="HhH-GPD_domain"/>
</dbReference>
<dbReference type="Proteomes" id="UP001149079">
    <property type="component" value="Unassembled WGS sequence"/>
</dbReference>
<feature type="compositionally biased region" description="Basic residues" evidence="3">
    <location>
        <begin position="420"/>
        <end position="436"/>
    </location>
</feature>
<feature type="region of interest" description="Disordered" evidence="3">
    <location>
        <begin position="42"/>
        <end position="126"/>
    </location>
</feature>
<dbReference type="GO" id="GO:0003824">
    <property type="term" value="F:catalytic activity"/>
    <property type="evidence" value="ECO:0007669"/>
    <property type="project" value="InterPro"/>
</dbReference>
<dbReference type="Pfam" id="PF00730">
    <property type="entry name" value="HhH-GPD"/>
    <property type="match status" value="1"/>
</dbReference>
<feature type="compositionally biased region" description="Polar residues" evidence="3">
    <location>
        <begin position="348"/>
        <end position="369"/>
    </location>
</feature>
<dbReference type="InterPro" id="IPR011257">
    <property type="entry name" value="DNA_glycosylase"/>
</dbReference>
<name>A0A9W9KVT7_9EURO</name>
<dbReference type="GeneID" id="81409125"/>
<dbReference type="FunFam" id="1.10.340.30:FF:000020">
    <property type="entry name" value="Pre-mRNA splicing factor, putative"/>
    <property type="match status" value="1"/>
</dbReference>
<feature type="compositionally biased region" description="Basic and acidic residues" evidence="3">
    <location>
        <begin position="271"/>
        <end position="281"/>
    </location>
</feature>
<comment type="subcellular location">
    <subcellularLocation>
        <location evidence="1">Nucleus</location>
    </subcellularLocation>
</comment>
<dbReference type="PANTHER" id="PTHR15074">
    <property type="entry name" value="METHYL-CPG-BINDING PROTEIN"/>
    <property type="match status" value="1"/>
</dbReference>
<accession>A0A9W9KVT7</accession>
<dbReference type="EMBL" id="JAPQKL010000007">
    <property type="protein sequence ID" value="KAJ5121250.1"/>
    <property type="molecule type" value="Genomic_DNA"/>
</dbReference>
<evidence type="ECO:0000256" key="1">
    <source>
        <dbReference type="ARBA" id="ARBA00004123"/>
    </source>
</evidence>